<dbReference type="EMBL" id="WUMU01000030">
    <property type="protein sequence ID" value="MXN20541.1"/>
    <property type="molecule type" value="Genomic_DNA"/>
</dbReference>
<keyword evidence="4" id="KW-1185">Reference proteome</keyword>
<feature type="domain" description="Flavinylation-associated cytochrome" evidence="2">
    <location>
        <begin position="8"/>
        <end position="59"/>
    </location>
</feature>
<sequence length="168" mass="17354">MTLALRKWATPVTAATFLVTAVTGVVLYFHAGGSLSRWAHIWIGFGICAAALFHIALNWRPAKTYLKKPLAAGILILGVVVTLATSVGLAPSGQPRGLNPGMLFGALGRAPVSALAQISGEPEDALVTRLQQAGFLTASPESTVAQLAEGDQGARNMILALALGKAAQ</sequence>
<proteinExistence type="predicted"/>
<organism evidence="3 4">
    <name type="scientific">Pseudooceanicola albus</name>
    <dbReference type="NCBI Taxonomy" id="2692189"/>
    <lineage>
        <taxon>Bacteria</taxon>
        <taxon>Pseudomonadati</taxon>
        <taxon>Pseudomonadota</taxon>
        <taxon>Alphaproteobacteria</taxon>
        <taxon>Rhodobacterales</taxon>
        <taxon>Paracoccaceae</taxon>
        <taxon>Pseudooceanicola</taxon>
    </lineage>
</organism>
<name>A0A6L7G8Y0_9RHOB</name>
<evidence type="ECO:0000313" key="4">
    <source>
        <dbReference type="Proteomes" id="UP000477911"/>
    </source>
</evidence>
<dbReference type="Proteomes" id="UP000477911">
    <property type="component" value="Unassembled WGS sequence"/>
</dbReference>
<keyword evidence="1" id="KW-1133">Transmembrane helix</keyword>
<evidence type="ECO:0000259" key="2">
    <source>
        <dbReference type="Pfam" id="PF14358"/>
    </source>
</evidence>
<dbReference type="AlphaFoldDB" id="A0A6L7G8Y0"/>
<accession>A0A6L7G8Y0</accession>
<reference evidence="3 4" key="1">
    <citation type="submission" date="2019-12" db="EMBL/GenBank/DDBJ databases">
        <authorList>
            <person name="Li M."/>
        </authorList>
    </citation>
    <scope>NUCLEOTIDE SEQUENCE [LARGE SCALE GENOMIC DNA]</scope>
    <source>
        <strain evidence="3 4">GBMRC 2024</strain>
    </source>
</reference>
<feature type="transmembrane region" description="Helical" evidence="1">
    <location>
        <begin position="69"/>
        <end position="90"/>
    </location>
</feature>
<dbReference type="RefSeq" id="WP_160896658.1">
    <property type="nucleotide sequence ID" value="NZ_WUMU01000030.1"/>
</dbReference>
<feature type="transmembrane region" description="Helical" evidence="1">
    <location>
        <begin position="37"/>
        <end position="57"/>
    </location>
</feature>
<dbReference type="InterPro" id="IPR025517">
    <property type="entry name" value="DUF4405"/>
</dbReference>
<protein>
    <submittedName>
        <fullName evidence="3">DUF4405 domain-containing protein</fullName>
    </submittedName>
</protein>
<keyword evidence="1" id="KW-0472">Membrane</keyword>
<gene>
    <name evidence="3" type="ORF">GR170_22150</name>
</gene>
<dbReference type="Pfam" id="PF14358">
    <property type="entry name" value="DUF4405"/>
    <property type="match status" value="1"/>
</dbReference>
<comment type="caution">
    <text evidence="3">The sequence shown here is derived from an EMBL/GenBank/DDBJ whole genome shotgun (WGS) entry which is preliminary data.</text>
</comment>
<evidence type="ECO:0000256" key="1">
    <source>
        <dbReference type="SAM" id="Phobius"/>
    </source>
</evidence>
<evidence type="ECO:0000313" key="3">
    <source>
        <dbReference type="EMBL" id="MXN20541.1"/>
    </source>
</evidence>
<keyword evidence="1" id="KW-0812">Transmembrane</keyword>
<feature type="transmembrane region" description="Helical" evidence="1">
    <location>
        <begin position="12"/>
        <end position="31"/>
    </location>
</feature>